<accession>A0A4Z2FGU3</accession>
<reference evidence="2 3" key="1">
    <citation type="submission" date="2019-03" db="EMBL/GenBank/DDBJ databases">
        <title>First draft genome of Liparis tanakae, snailfish: a comprehensive survey of snailfish specific genes.</title>
        <authorList>
            <person name="Kim W."/>
            <person name="Song I."/>
            <person name="Jeong J.-H."/>
            <person name="Kim D."/>
            <person name="Kim S."/>
            <person name="Ryu S."/>
            <person name="Song J.Y."/>
            <person name="Lee S.K."/>
        </authorList>
    </citation>
    <scope>NUCLEOTIDE SEQUENCE [LARGE SCALE GENOMIC DNA]</scope>
    <source>
        <tissue evidence="2">Muscle</tissue>
    </source>
</reference>
<sequence>MTSYPGPRALSLKEEVVVEVTFEVPVTFVPAPPGDVERLWCWQQKLQRIVYIPKAEEFFKRHQEWAEPVFSELDDPRIDPRSGDEREAARRPSTERPEVLVEDCLCFSWLSLKKGAPVSEQTEEAQRLKRAAWRAASRRYYARKVARQQANPLRSGPMPVPSHSGPAPFPSRSGPAPFPSHSGPFSSHSGPFSSHSGPAPFSSRAAPAPFPSRPAHFSSRPAHFSSRPSPFSSRPAPFPHMTDSRYAQPVSFADKKRRTLISDLPEASQSLQREAWRAASKRYYARKNARHHQPEPVDYERLLQNMEPPGDPLEPSRGESHGNGEGILCS</sequence>
<proteinExistence type="predicted"/>
<dbReference type="Proteomes" id="UP000314294">
    <property type="component" value="Unassembled WGS sequence"/>
</dbReference>
<gene>
    <name evidence="2" type="ORF">EYF80_049699</name>
</gene>
<feature type="compositionally biased region" description="Low complexity" evidence="1">
    <location>
        <begin position="173"/>
        <end position="235"/>
    </location>
</feature>
<comment type="caution">
    <text evidence="2">The sequence shown here is derived from an EMBL/GenBank/DDBJ whole genome shotgun (WGS) entry which is preliminary data.</text>
</comment>
<keyword evidence="3" id="KW-1185">Reference proteome</keyword>
<feature type="region of interest" description="Disordered" evidence="1">
    <location>
        <begin position="147"/>
        <end position="251"/>
    </location>
</feature>
<dbReference type="EMBL" id="SRLO01001215">
    <property type="protein sequence ID" value="TNN40140.1"/>
    <property type="molecule type" value="Genomic_DNA"/>
</dbReference>
<feature type="region of interest" description="Disordered" evidence="1">
    <location>
        <begin position="303"/>
        <end position="330"/>
    </location>
</feature>
<evidence type="ECO:0000256" key="1">
    <source>
        <dbReference type="SAM" id="MobiDB-lite"/>
    </source>
</evidence>
<dbReference type="AlphaFoldDB" id="A0A4Z2FGU3"/>
<organism evidence="2 3">
    <name type="scientific">Liparis tanakae</name>
    <name type="common">Tanaka's snailfish</name>
    <dbReference type="NCBI Taxonomy" id="230148"/>
    <lineage>
        <taxon>Eukaryota</taxon>
        <taxon>Metazoa</taxon>
        <taxon>Chordata</taxon>
        <taxon>Craniata</taxon>
        <taxon>Vertebrata</taxon>
        <taxon>Euteleostomi</taxon>
        <taxon>Actinopterygii</taxon>
        <taxon>Neopterygii</taxon>
        <taxon>Teleostei</taxon>
        <taxon>Neoteleostei</taxon>
        <taxon>Acanthomorphata</taxon>
        <taxon>Eupercaria</taxon>
        <taxon>Perciformes</taxon>
        <taxon>Cottioidei</taxon>
        <taxon>Cottales</taxon>
        <taxon>Liparidae</taxon>
        <taxon>Liparis</taxon>
    </lineage>
</organism>
<feature type="compositionally biased region" description="Basic and acidic residues" evidence="1">
    <location>
        <begin position="74"/>
        <end position="94"/>
    </location>
</feature>
<name>A0A4Z2FGU3_9TELE</name>
<protein>
    <submittedName>
        <fullName evidence="2">Uncharacterized protein</fullName>
    </submittedName>
</protein>
<dbReference type="OrthoDB" id="8959988at2759"/>
<feature type="region of interest" description="Disordered" evidence="1">
    <location>
        <begin position="73"/>
        <end position="94"/>
    </location>
</feature>
<evidence type="ECO:0000313" key="3">
    <source>
        <dbReference type="Proteomes" id="UP000314294"/>
    </source>
</evidence>
<evidence type="ECO:0000313" key="2">
    <source>
        <dbReference type="EMBL" id="TNN40140.1"/>
    </source>
</evidence>